<dbReference type="EMBL" id="DYVE01000214">
    <property type="protein sequence ID" value="HJG28605.1"/>
    <property type="molecule type" value="Genomic_DNA"/>
</dbReference>
<sequence>MKKVIILFMMLIGMTGLTACASSGVHTRTPSRQAAASIQMELDAHYDDADPFVNEKLFCVSEDLDTLTAKVTLDLEGGTGLLEIKNNKTNEVLWSRTWETDAQEETFSISLENLKKDEEYVVCFTGTGITHAAIQVTFDSDVVQEREKPLR</sequence>
<organism evidence="2 3">
    <name type="scientific">Subdoligranulum variabile</name>
    <dbReference type="NCBI Taxonomy" id="214851"/>
    <lineage>
        <taxon>Bacteria</taxon>
        <taxon>Bacillati</taxon>
        <taxon>Bacillota</taxon>
        <taxon>Clostridia</taxon>
        <taxon>Eubacteriales</taxon>
        <taxon>Oscillospiraceae</taxon>
        <taxon>Subdoligranulum</taxon>
    </lineage>
</organism>
<dbReference type="AlphaFoldDB" id="A0A921IM41"/>
<accession>A0A921IM41</accession>
<evidence type="ECO:0000313" key="2">
    <source>
        <dbReference type="EMBL" id="HJG28605.1"/>
    </source>
</evidence>
<evidence type="ECO:0000256" key="1">
    <source>
        <dbReference type="SAM" id="SignalP"/>
    </source>
</evidence>
<dbReference type="Proteomes" id="UP000782880">
    <property type="component" value="Unassembled WGS sequence"/>
</dbReference>
<evidence type="ECO:0000313" key="3">
    <source>
        <dbReference type="Proteomes" id="UP000782880"/>
    </source>
</evidence>
<feature type="chain" id="PRO_5037091100" evidence="1">
    <location>
        <begin position="22"/>
        <end position="151"/>
    </location>
</feature>
<keyword evidence="1" id="KW-0732">Signal</keyword>
<name>A0A921IM41_9FIRM</name>
<reference evidence="2" key="1">
    <citation type="journal article" date="2021" name="PeerJ">
        <title>Extensive microbial diversity within the chicken gut microbiome revealed by metagenomics and culture.</title>
        <authorList>
            <person name="Gilroy R."/>
            <person name="Ravi A."/>
            <person name="Getino M."/>
            <person name="Pursley I."/>
            <person name="Horton D.L."/>
            <person name="Alikhan N.F."/>
            <person name="Baker D."/>
            <person name="Gharbi K."/>
            <person name="Hall N."/>
            <person name="Watson M."/>
            <person name="Adriaenssens E.M."/>
            <person name="Foster-Nyarko E."/>
            <person name="Jarju S."/>
            <person name="Secka A."/>
            <person name="Antonio M."/>
            <person name="Oren A."/>
            <person name="Chaudhuri R.R."/>
            <person name="La Ragione R."/>
            <person name="Hildebrand F."/>
            <person name="Pallen M.J."/>
        </authorList>
    </citation>
    <scope>NUCLEOTIDE SEQUENCE</scope>
    <source>
        <strain evidence="2">ChiBcec21-2208</strain>
    </source>
</reference>
<comment type="caution">
    <text evidence="2">The sequence shown here is derived from an EMBL/GenBank/DDBJ whole genome shotgun (WGS) entry which is preliminary data.</text>
</comment>
<keyword evidence="2" id="KW-0449">Lipoprotein</keyword>
<dbReference type="Pfam" id="PF15417">
    <property type="entry name" value="DUF4624"/>
    <property type="match status" value="1"/>
</dbReference>
<gene>
    <name evidence="2" type="ORF">K8V20_08190</name>
</gene>
<feature type="signal peptide" evidence="1">
    <location>
        <begin position="1"/>
        <end position="21"/>
    </location>
</feature>
<proteinExistence type="predicted"/>
<dbReference type="InterPro" id="IPR028113">
    <property type="entry name" value="DUF4624"/>
</dbReference>
<dbReference type="PROSITE" id="PS51257">
    <property type="entry name" value="PROKAR_LIPOPROTEIN"/>
    <property type="match status" value="1"/>
</dbReference>
<protein>
    <submittedName>
        <fullName evidence="2">DUF4624 domain-containing lipoprotein</fullName>
    </submittedName>
</protein>
<reference evidence="2" key="2">
    <citation type="submission" date="2021-09" db="EMBL/GenBank/DDBJ databases">
        <authorList>
            <person name="Gilroy R."/>
        </authorList>
    </citation>
    <scope>NUCLEOTIDE SEQUENCE</scope>
    <source>
        <strain evidence="2">ChiBcec21-2208</strain>
    </source>
</reference>